<dbReference type="PROSITE" id="PS50930">
    <property type="entry name" value="HTH_LYTTR"/>
    <property type="match status" value="1"/>
</dbReference>
<feature type="domain" description="HTH LytTR-type" evidence="3">
    <location>
        <begin position="138"/>
        <end position="240"/>
    </location>
</feature>
<dbReference type="Proteomes" id="UP000614216">
    <property type="component" value="Unassembled WGS sequence"/>
</dbReference>
<dbReference type="FunFam" id="3.40.50.2300:FF:000051">
    <property type="entry name" value="Two-component response regulator yehT"/>
    <property type="match status" value="1"/>
</dbReference>
<dbReference type="Gene3D" id="3.40.50.2300">
    <property type="match status" value="1"/>
</dbReference>
<keyword evidence="5" id="KW-1185">Reference proteome</keyword>
<dbReference type="CDD" id="cd17532">
    <property type="entry name" value="REC_LytTR_AlgR-like"/>
    <property type="match status" value="1"/>
</dbReference>
<dbReference type="RefSeq" id="WP_202859474.1">
    <property type="nucleotide sequence ID" value="NZ_JAEUGD010000067.1"/>
</dbReference>
<evidence type="ECO:0000313" key="4">
    <source>
        <dbReference type="EMBL" id="MBL6449945.1"/>
    </source>
</evidence>
<dbReference type="SUPFAM" id="SSF52172">
    <property type="entry name" value="CheY-like"/>
    <property type="match status" value="1"/>
</dbReference>
<dbReference type="InterPro" id="IPR007492">
    <property type="entry name" value="LytTR_DNA-bd_dom"/>
</dbReference>
<comment type="caution">
    <text evidence="4">The sequence shown here is derived from an EMBL/GenBank/DDBJ whole genome shotgun (WGS) entry which is preliminary data.</text>
</comment>
<dbReference type="Pfam" id="PF00072">
    <property type="entry name" value="Response_reg"/>
    <property type="match status" value="1"/>
</dbReference>
<dbReference type="GO" id="GO:0003677">
    <property type="term" value="F:DNA binding"/>
    <property type="evidence" value="ECO:0007669"/>
    <property type="project" value="InterPro"/>
</dbReference>
<dbReference type="PROSITE" id="PS50110">
    <property type="entry name" value="RESPONSE_REGULATORY"/>
    <property type="match status" value="1"/>
</dbReference>
<proteinExistence type="predicted"/>
<gene>
    <name evidence="4" type="ORF">JMN32_26770</name>
</gene>
<protein>
    <submittedName>
        <fullName evidence="4">Response regulator</fullName>
    </submittedName>
</protein>
<sequence length="240" mass="27592">MKALIIDDERLARKELTNLLKDYGQIDIVGEAANADEALEMVNKLNPDLLFLDIQMPGKTGFELLEMLDNVPQVIFTTAYDEFALKAFEVNALDYLLKPIQIERLNESINKLLAKHQSANPSGRNPDKKLTLEDQVFVKDGDKCWFVSLSNIRLFESDGNYIKVYFDNNRPMIHKSLNALDEKLDSRHFFRASRKHIVNLSWVEAIEPWFNGGLMVRLRGGDKVEVSRRQAAKFKEMMSL</sequence>
<dbReference type="InterPro" id="IPR001789">
    <property type="entry name" value="Sig_transdc_resp-reg_receiver"/>
</dbReference>
<accession>A0A937KGY6</accession>
<dbReference type="EMBL" id="JAEUGD010000067">
    <property type="protein sequence ID" value="MBL6449945.1"/>
    <property type="molecule type" value="Genomic_DNA"/>
</dbReference>
<organism evidence="4 5">
    <name type="scientific">Fulvivirga marina</name>
    <dbReference type="NCBI Taxonomy" id="2494733"/>
    <lineage>
        <taxon>Bacteria</taxon>
        <taxon>Pseudomonadati</taxon>
        <taxon>Bacteroidota</taxon>
        <taxon>Cytophagia</taxon>
        <taxon>Cytophagales</taxon>
        <taxon>Fulvivirgaceae</taxon>
        <taxon>Fulvivirga</taxon>
    </lineage>
</organism>
<evidence type="ECO:0000313" key="5">
    <source>
        <dbReference type="Proteomes" id="UP000614216"/>
    </source>
</evidence>
<dbReference type="InterPro" id="IPR011006">
    <property type="entry name" value="CheY-like_superfamily"/>
</dbReference>
<feature type="modified residue" description="4-aspartylphosphate" evidence="1">
    <location>
        <position position="53"/>
    </location>
</feature>
<evidence type="ECO:0000259" key="3">
    <source>
        <dbReference type="PROSITE" id="PS50930"/>
    </source>
</evidence>
<evidence type="ECO:0000256" key="1">
    <source>
        <dbReference type="PROSITE-ProRule" id="PRU00169"/>
    </source>
</evidence>
<dbReference type="PANTHER" id="PTHR37299:SF1">
    <property type="entry name" value="STAGE 0 SPORULATION PROTEIN A HOMOLOG"/>
    <property type="match status" value="1"/>
</dbReference>
<dbReference type="SMART" id="SM00850">
    <property type="entry name" value="LytTR"/>
    <property type="match status" value="1"/>
</dbReference>
<dbReference type="SMART" id="SM00448">
    <property type="entry name" value="REC"/>
    <property type="match status" value="1"/>
</dbReference>
<reference evidence="4" key="1">
    <citation type="submission" date="2021-01" db="EMBL/GenBank/DDBJ databases">
        <title>Fulvivirga kasyanovii gen. nov., sp nov., a novel member of the phylum Bacteroidetes isolated from seawater in a mussel farm.</title>
        <authorList>
            <person name="Zhao L.-H."/>
            <person name="Wang Z.-J."/>
        </authorList>
    </citation>
    <scope>NUCLEOTIDE SEQUENCE</scope>
    <source>
        <strain evidence="4">29W222</strain>
    </source>
</reference>
<keyword evidence="1" id="KW-0597">Phosphoprotein</keyword>
<dbReference type="GO" id="GO:0000156">
    <property type="term" value="F:phosphorelay response regulator activity"/>
    <property type="evidence" value="ECO:0007669"/>
    <property type="project" value="InterPro"/>
</dbReference>
<feature type="domain" description="Response regulatory" evidence="2">
    <location>
        <begin position="2"/>
        <end position="113"/>
    </location>
</feature>
<dbReference type="InterPro" id="IPR046947">
    <property type="entry name" value="LytR-like"/>
</dbReference>
<name>A0A937KGY6_9BACT</name>
<evidence type="ECO:0000259" key="2">
    <source>
        <dbReference type="PROSITE" id="PS50110"/>
    </source>
</evidence>
<dbReference type="Pfam" id="PF04397">
    <property type="entry name" value="LytTR"/>
    <property type="match status" value="1"/>
</dbReference>
<dbReference type="Gene3D" id="2.40.50.1020">
    <property type="entry name" value="LytTr DNA-binding domain"/>
    <property type="match status" value="1"/>
</dbReference>
<dbReference type="AlphaFoldDB" id="A0A937KGY6"/>
<dbReference type="PANTHER" id="PTHR37299">
    <property type="entry name" value="TRANSCRIPTIONAL REGULATOR-RELATED"/>
    <property type="match status" value="1"/>
</dbReference>